<dbReference type="InterPro" id="IPR002295">
    <property type="entry name" value="N4/N6-MTase_EcoPI_Mod-like"/>
</dbReference>
<comment type="caution">
    <text evidence="6">The sequence shown here is derived from an EMBL/GenBank/DDBJ whole genome shotgun (WGS) entry which is preliminary data.</text>
</comment>
<dbReference type="EMBL" id="LCQW01000032">
    <property type="protein sequence ID" value="KKW22926.1"/>
    <property type="molecule type" value="Genomic_DNA"/>
</dbReference>
<evidence type="ECO:0000256" key="1">
    <source>
        <dbReference type="ARBA" id="ARBA00006594"/>
    </source>
</evidence>
<dbReference type="PRINTS" id="PR00506">
    <property type="entry name" value="D21N6MTFRASE"/>
</dbReference>
<comment type="similarity">
    <text evidence="1">Belongs to the N(4)/N(6)-methyltransferase family.</text>
</comment>
<evidence type="ECO:0000259" key="5">
    <source>
        <dbReference type="Pfam" id="PF01555"/>
    </source>
</evidence>
<gene>
    <name evidence="6" type="ORF">UY67_C0032G0008</name>
</gene>
<dbReference type="InterPro" id="IPR002941">
    <property type="entry name" value="DNA_methylase_N4/N6"/>
</dbReference>
<proteinExistence type="inferred from homology"/>
<evidence type="ECO:0000256" key="2">
    <source>
        <dbReference type="ARBA" id="ARBA00022603"/>
    </source>
</evidence>
<sequence>MATLNWIGKEAVANHDKEVPFKLLEKIPSASVGKDSKNLIIHGDNLEALKALMPHYRGRVKCIFIDPPYNTGNENWIYNDKVNSPKIKKWLGVVVGRDDLTRHDKWLCMIYPRLYLLKQLLSRDGIIAVSIDDNELNNLGTVLDEIFGAENRLACAPWLAEPSGGKEKTGLRGGHEYILIYHNGDDSSISREVRSSGELNLKDKWGKYRKGRELLKWGGTSLRKDRPGQWFPLRTPDGIEVWPIKNDGEEGHWRWGKLQKMKSILDDPEVAHWERRSFDEGVKWQNLAERWVPYEKIRDVSKSVGWSTWLDSYGFNADATRELKELFGKKPFDTPKPMSLIRWIISLHTDEDALVLDSFAGSGTTGHAVLDLNKDGGNRKFIMIEMEDKVAKDITAERIKRAIKKYDYAAGFEYCELAKPLFDEKGQINDACSYNELATYIYFTETQTNLTKKAIKPPAIGVNADVSYYLIYDGKGKNDLTKEFLEKNKVSGTAVIYADRCLVDEDELKKRGVVFKQIPYEIKVY</sequence>
<dbReference type="GO" id="GO:0008170">
    <property type="term" value="F:N-methyltransferase activity"/>
    <property type="evidence" value="ECO:0007669"/>
    <property type="project" value="InterPro"/>
</dbReference>
<feature type="domain" description="DNA methylase N-4/N-6" evidence="5">
    <location>
        <begin position="60"/>
        <end position="392"/>
    </location>
</feature>
<dbReference type="InterPro" id="IPR002052">
    <property type="entry name" value="DNA_methylase_N6_adenine_CS"/>
</dbReference>
<dbReference type="InterPro" id="IPR029063">
    <property type="entry name" value="SAM-dependent_MTases_sf"/>
</dbReference>
<dbReference type="PATRIC" id="fig|1618671.3.peg.934"/>
<protein>
    <submittedName>
        <fullName evidence="6">Adenine specific DNA methylase</fullName>
    </submittedName>
</protein>
<dbReference type="GO" id="GO:0003677">
    <property type="term" value="F:DNA binding"/>
    <property type="evidence" value="ECO:0007669"/>
    <property type="project" value="InterPro"/>
</dbReference>
<dbReference type="Pfam" id="PF01555">
    <property type="entry name" value="N6_N4_Mtase"/>
    <property type="match status" value="1"/>
</dbReference>
<dbReference type="STRING" id="1618671.UY67_C0032G0008"/>
<reference evidence="6 7" key="1">
    <citation type="journal article" date="2015" name="Nature">
        <title>rRNA introns, odd ribosomes, and small enigmatic genomes across a large radiation of phyla.</title>
        <authorList>
            <person name="Brown C.T."/>
            <person name="Hug L.A."/>
            <person name="Thomas B.C."/>
            <person name="Sharon I."/>
            <person name="Castelle C.J."/>
            <person name="Singh A."/>
            <person name="Wilkins M.J."/>
            <person name="Williams K.H."/>
            <person name="Banfield J.F."/>
        </authorList>
    </citation>
    <scope>NUCLEOTIDE SEQUENCE [LARGE SCALE GENOMIC DNA]</scope>
</reference>
<keyword evidence="2 6" id="KW-0489">Methyltransferase</keyword>
<evidence type="ECO:0000313" key="6">
    <source>
        <dbReference type="EMBL" id="KKW22926.1"/>
    </source>
</evidence>
<dbReference type="AlphaFoldDB" id="A0A0G1WW04"/>
<keyword evidence="3" id="KW-0808">Transferase</keyword>
<evidence type="ECO:0000256" key="4">
    <source>
        <dbReference type="ARBA" id="ARBA00022691"/>
    </source>
</evidence>
<organism evidence="6 7">
    <name type="scientific">Candidatus Kaiserbacteria bacterium GW2011_GWA2_52_12</name>
    <dbReference type="NCBI Taxonomy" id="1618671"/>
    <lineage>
        <taxon>Bacteria</taxon>
        <taxon>Candidatus Kaiseribacteriota</taxon>
    </lineage>
</organism>
<evidence type="ECO:0000256" key="3">
    <source>
        <dbReference type="ARBA" id="ARBA00022679"/>
    </source>
</evidence>
<accession>A0A0G1WW04</accession>
<dbReference type="PROSITE" id="PS00092">
    <property type="entry name" value="N6_MTASE"/>
    <property type="match status" value="1"/>
</dbReference>
<evidence type="ECO:0000313" key="7">
    <source>
        <dbReference type="Proteomes" id="UP000034273"/>
    </source>
</evidence>
<dbReference type="GO" id="GO:0032259">
    <property type="term" value="P:methylation"/>
    <property type="evidence" value="ECO:0007669"/>
    <property type="project" value="UniProtKB-KW"/>
</dbReference>
<keyword evidence="4" id="KW-0949">S-adenosyl-L-methionine</keyword>
<name>A0A0G1WW04_9BACT</name>
<dbReference type="Gene3D" id="3.40.50.150">
    <property type="entry name" value="Vaccinia Virus protein VP39"/>
    <property type="match status" value="1"/>
</dbReference>
<dbReference type="SUPFAM" id="SSF53335">
    <property type="entry name" value="S-adenosyl-L-methionine-dependent methyltransferases"/>
    <property type="match status" value="1"/>
</dbReference>
<dbReference type="Proteomes" id="UP000034273">
    <property type="component" value="Unassembled WGS sequence"/>
</dbReference>